<dbReference type="GO" id="GO:0016614">
    <property type="term" value="F:oxidoreductase activity, acting on CH-OH group of donors"/>
    <property type="evidence" value="ECO:0007669"/>
    <property type="project" value="InterPro"/>
</dbReference>
<evidence type="ECO:0000313" key="3">
    <source>
        <dbReference type="Proteomes" id="UP000515158"/>
    </source>
</evidence>
<comment type="similarity">
    <text evidence="1">Belongs to the GMC oxidoreductase family.</text>
</comment>
<dbReference type="GO" id="GO:0050660">
    <property type="term" value="F:flavin adenine dinucleotide binding"/>
    <property type="evidence" value="ECO:0007669"/>
    <property type="project" value="InterPro"/>
</dbReference>
<dbReference type="PANTHER" id="PTHR11552:SF147">
    <property type="entry name" value="CHOLINE DEHYDROGENASE, MITOCHONDRIAL"/>
    <property type="match status" value="1"/>
</dbReference>
<evidence type="ECO:0000313" key="4">
    <source>
        <dbReference type="RefSeq" id="XP_034244055.1"/>
    </source>
</evidence>
<gene>
    <name evidence="4" type="primary">LOC117646867</name>
</gene>
<dbReference type="KEGG" id="tpal:117646867"/>
<proteinExistence type="inferred from homology"/>
<dbReference type="InterPro" id="IPR012132">
    <property type="entry name" value="GMC_OxRdtase"/>
</dbReference>
<accession>A0A6P8Z226</accession>
<dbReference type="Proteomes" id="UP000515158">
    <property type="component" value="Unplaced"/>
</dbReference>
<reference evidence="4" key="1">
    <citation type="submission" date="2025-08" db="UniProtKB">
        <authorList>
            <consortium name="RefSeq"/>
        </authorList>
    </citation>
    <scope>IDENTIFICATION</scope>
    <source>
        <tissue evidence="4">Total insect</tissue>
    </source>
</reference>
<organism evidence="4">
    <name type="scientific">Thrips palmi</name>
    <name type="common">Melon thrips</name>
    <dbReference type="NCBI Taxonomy" id="161013"/>
    <lineage>
        <taxon>Eukaryota</taxon>
        <taxon>Metazoa</taxon>
        <taxon>Ecdysozoa</taxon>
        <taxon>Arthropoda</taxon>
        <taxon>Hexapoda</taxon>
        <taxon>Insecta</taxon>
        <taxon>Pterygota</taxon>
        <taxon>Neoptera</taxon>
        <taxon>Paraneoptera</taxon>
        <taxon>Thysanoptera</taxon>
        <taxon>Terebrantia</taxon>
        <taxon>Thripoidea</taxon>
        <taxon>Thripidae</taxon>
        <taxon>Thrips</taxon>
    </lineage>
</organism>
<dbReference type="PANTHER" id="PTHR11552">
    <property type="entry name" value="GLUCOSE-METHANOL-CHOLINE GMC OXIDOREDUCTASE"/>
    <property type="match status" value="1"/>
</dbReference>
<dbReference type="AlphaFoldDB" id="A0A6P8Z226"/>
<dbReference type="InParanoid" id="A0A6P8Z226"/>
<dbReference type="Gene3D" id="3.50.50.60">
    <property type="entry name" value="FAD/NAD(P)-binding domain"/>
    <property type="match status" value="1"/>
</dbReference>
<dbReference type="InterPro" id="IPR036188">
    <property type="entry name" value="FAD/NAD-bd_sf"/>
</dbReference>
<evidence type="ECO:0000259" key="2">
    <source>
        <dbReference type="Pfam" id="PF05199"/>
    </source>
</evidence>
<dbReference type="RefSeq" id="XP_034244055.1">
    <property type="nucleotide sequence ID" value="XM_034388164.1"/>
</dbReference>
<dbReference type="GeneID" id="117646867"/>
<dbReference type="InterPro" id="IPR007867">
    <property type="entry name" value="GMC_OxRtase_C"/>
</dbReference>
<dbReference type="Pfam" id="PF05199">
    <property type="entry name" value="GMC_oxred_C"/>
    <property type="match status" value="1"/>
</dbReference>
<keyword evidence="3" id="KW-1185">Reference proteome</keyword>
<dbReference type="SUPFAM" id="SSF51905">
    <property type="entry name" value="FAD/NAD(P)-binding domain"/>
    <property type="match status" value="1"/>
</dbReference>
<name>A0A6P8Z226_THRPL</name>
<dbReference type="OrthoDB" id="269227at2759"/>
<feature type="domain" description="Glucose-methanol-choline oxidoreductase C-terminal" evidence="2">
    <location>
        <begin position="1"/>
        <end position="50"/>
    </location>
</feature>
<evidence type="ECO:0000256" key="1">
    <source>
        <dbReference type="ARBA" id="ARBA00010790"/>
    </source>
</evidence>
<protein>
    <submittedName>
        <fullName evidence="4">Uncharacterized GMC-type oxidoreductase Mb1310-like</fullName>
    </submittedName>
</protein>
<sequence length="62" mass="6639">MWHWAATCGMGRVLDSALRVRGVDALRVADASAMPGLTSGNTNMPVIMLAERAADLIKADWP</sequence>